<gene>
    <name evidence="1" type="ORF">AWJ20_4335</name>
</gene>
<evidence type="ECO:0000313" key="2">
    <source>
        <dbReference type="Proteomes" id="UP000189580"/>
    </source>
</evidence>
<organism evidence="1 2">
    <name type="scientific">Sugiyamaella lignohabitans</name>
    <dbReference type="NCBI Taxonomy" id="796027"/>
    <lineage>
        <taxon>Eukaryota</taxon>
        <taxon>Fungi</taxon>
        <taxon>Dikarya</taxon>
        <taxon>Ascomycota</taxon>
        <taxon>Saccharomycotina</taxon>
        <taxon>Dipodascomycetes</taxon>
        <taxon>Dipodascales</taxon>
        <taxon>Trichomonascaceae</taxon>
        <taxon>Sugiyamaella</taxon>
    </lineage>
</organism>
<dbReference type="OrthoDB" id="2283785at2759"/>
<protein>
    <recommendedName>
        <fullName evidence="3">Arrestin-like N-terminal domain-containing protein</fullName>
    </recommendedName>
</protein>
<name>A0A161HJD5_9ASCO</name>
<evidence type="ECO:0000313" key="1">
    <source>
        <dbReference type="EMBL" id="ANB11518.1"/>
    </source>
</evidence>
<dbReference type="AlphaFoldDB" id="A0A161HJD5"/>
<keyword evidence="2" id="KW-1185">Reference proteome</keyword>
<dbReference type="RefSeq" id="XP_018733995.1">
    <property type="nucleotide sequence ID" value="XM_018881402.1"/>
</dbReference>
<sequence length="522" mass="57373">MGSDIKSAYVLTAAADDNSPMVTANMLSSRFLAPSPVTSDYCSRPSYDSLFPNSMSGHDIPSIEVSPGEEYDELPSYSTGVSVQRQKTKHAPLLSLEIDKSSREGYFYQTGGVISGSVSVNAYTDLPIECVFIDLQMIETVKRYAGHHPATRFINKTIVAHFTPPFTAYPPNMTLEKDMSYKFDFSLQIPETRPLPACKSGLHEQLPSSLGSLPEFGGYHPAFGKKVDVSDSAATVRYLVRARLLQTPTRVMSQQISHVWIMPYNSQSVGFDPRRQSVSSFGSIAPSLSSNSSASSINEDNVVQASKTIVSGFLRKVAIGTCTIEVEKPNAFDIFSNSPTMLTTKLFFKSEPTVKPPHIKSITVKALLFTKVFSPSSDGVGASEDREAVHTTTDTVILKKLEVSSQSSWQILEKDSYFSSVQVPVSIPERDFRFVPSFKSCLVERSYALSVSASFDSGSTVEVCTPVELGCKRRRGNRGLYKITSKGYNRRYSTSLLEGGDGNVVDNDMFDEFGEVPMYSLH</sequence>
<evidence type="ECO:0008006" key="3">
    <source>
        <dbReference type="Google" id="ProtNLM"/>
    </source>
</evidence>
<reference evidence="1 2" key="1">
    <citation type="submission" date="2016-02" db="EMBL/GenBank/DDBJ databases">
        <title>Complete genome sequence and transcriptome regulation of the pentose utilising yeast Sugiyamaella lignohabitans.</title>
        <authorList>
            <person name="Bellasio M."/>
            <person name="Peymann A."/>
            <person name="Valli M."/>
            <person name="Sipitzky M."/>
            <person name="Graf A."/>
            <person name="Sauer M."/>
            <person name="Marx H."/>
            <person name="Mattanovich D."/>
        </authorList>
    </citation>
    <scope>NUCLEOTIDE SEQUENCE [LARGE SCALE GENOMIC DNA]</scope>
    <source>
        <strain evidence="1 2">CBS 10342</strain>
    </source>
</reference>
<dbReference type="Proteomes" id="UP000189580">
    <property type="component" value="Chromosome c"/>
</dbReference>
<accession>A0A161HJD5</accession>
<dbReference type="GeneID" id="30036456"/>
<dbReference type="EMBL" id="CP014500">
    <property type="protein sequence ID" value="ANB11518.1"/>
    <property type="molecule type" value="Genomic_DNA"/>
</dbReference>
<dbReference type="KEGG" id="slb:AWJ20_4335"/>
<proteinExistence type="predicted"/>